<sequence>MGCCPSGGDIIISSGCSCTEKQTCLGPATPSPTPAPPPRTPSPTPGRTSSPTYSYDDDDYEGDDAGWVTGVKIVSITLACVLCVLYSCHRAEQWYRYEYIGDERKPHKAGKATGGGKAVPPGGYVAYAPLATARDKECGGPAPYVPYVPPPATRRNAAPTGGYVAYVPPPATGGGKARAPPAGEEPLSDFAALSTDALERELARRKAEAA</sequence>
<keyword evidence="2" id="KW-0812">Transmembrane</keyword>
<keyword evidence="2" id="KW-0472">Membrane</keyword>
<dbReference type="Proteomes" id="UP001165060">
    <property type="component" value="Unassembled WGS sequence"/>
</dbReference>
<feature type="transmembrane region" description="Helical" evidence="2">
    <location>
        <begin position="65"/>
        <end position="86"/>
    </location>
</feature>
<gene>
    <name evidence="3" type="ORF">TeGR_g3242</name>
</gene>
<evidence type="ECO:0000313" key="4">
    <source>
        <dbReference type="Proteomes" id="UP001165060"/>
    </source>
</evidence>
<dbReference type="EMBL" id="BRYB01001170">
    <property type="protein sequence ID" value="GMI19565.1"/>
    <property type="molecule type" value="Genomic_DNA"/>
</dbReference>
<evidence type="ECO:0000313" key="3">
    <source>
        <dbReference type="EMBL" id="GMI19565.1"/>
    </source>
</evidence>
<organism evidence="3 4">
    <name type="scientific">Tetraparma gracilis</name>
    <dbReference type="NCBI Taxonomy" id="2962635"/>
    <lineage>
        <taxon>Eukaryota</taxon>
        <taxon>Sar</taxon>
        <taxon>Stramenopiles</taxon>
        <taxon>Ochrophyta</taxon>
        <taxon>Bolidophyceae</taxon>
        <taxon>Parmales</taxon>
        <taxon>Triparmaceae</taxon>
        <taxon>Tetraparma</taxon>
    </lineage>
</organism>
<keyword evidence="4" id="KW-1185">Reference proteome</keyword>
<evidence type="ECO:0000256" key="2">
    <source>
        <dbReference type="SAM" id="Phobius"/>
    </source>
</evidence>
<comment type="caution">
    <text evidence="3">The sequence shown here is derived from an EMBL/GenBank/DDBJ whole genome shotgun (WGS) entry which is preliminary data.</text>
</comment>
<feature type="compositionally biased region" description="Low complexity" evidence="1">
    <location>
        <begin position="45"/>
        <end position="54"/>
    </location>
</feature>
<evidence type="ECO:0000256" key="1">
    <source>
        <dbReference type="SAM" id="MobiDB-lite"/>
    </source>
</evidence>
<keyword evidence="2" id="KW-1133">Transmembrane helix</keyword>
<proteinExistence type="predicted"/>
<feature type="compositionally biased region" description="Pro residues" evidence="1">
    <location>
        <begin position="29"/>
        <end position="44"/>
    </location>
</feature>
<feature type="region of interest" description="Disordered" evidence="1">
    <location>
        <begin position="27"/>
        <end position="58"/>
    </location>
</feature>
<accession>A0ABQ6M521</accession>
<protein>
    <submittedName>
        <fullName evidence="3">Uncharacterized protein</fullName>
    </submittedName>
</protein>
<reference evidence="3 4" key="1">
    <citation type="journal article" date="2023" name="Commun. Biol.">
        <title>Genome analysis of Parmales, the sister group of diatoms, reveals the evolutionary specialization of diatoms from phago-mixotrophs to photoautotrophs.</title>
        <authorList>
            <person name="Ban H."/>
            <person name="Sato S."/>
            <person name="Yoshikawa S."/>
            <person name="Yamada K."/>
            <person name="Nakamura Y."/>
            <person name="Ichinomiya M."/>
            <person name="Sato N."/>
            <person name="Blanc-Mathieu R."/>
            <person name="Endo H."/>
            <person name="Kuwata A."/>
            <person name="Ogata H."/>
        </authorList>
    </citation>
    <scope>NUCLEOTIDE SEQUENCE [LARGE SCALE GENOMIC DNA]</scope>
</reference>
<name>A0ABQ6M521_9STRA</name>